<evidence type="ECO:0000313" key="4">
    <source>
        <dbReference type="EMBL" id="GKV05428.1"/>
    </source>
</evidence>
<accession>A0AAV5J4W0</accession>
<dbReference type="PANTHER" id="PTHR23201:SF155">
    <property type="entry name" value="GASA_GAST_SNAKIN"/>
    <property type="match status" value="1"/>
</dbReference>
<comment type="caution">
    <text evidence="4">The sequence shown here is derived from an EMBL/GenBank/DDBJ whole genome shotgun (WGS) entry which is preliminary data.</text>
</comment>
<dbReference type="Pfam" id="PF02704">
    <property type="entry name" value="GASA"/>
    <property type="match status" value="1"/>
</dbReference>
<evidence type="ECO:0000256" key="2">
    <source>
        <dbReference type="ARBA" id="ARBA00022941"/>
    </source>
</evidence>
<keyword evidence="5" id="KW-1185">Reference proteome</keyword>
<dbReference type="Proteomes" id="UP001054252">
    <property type="component" value="Unassembled WGS sequence"/>
</dbReference>
<dbReference type="EMBL" id="BPVZ01000023">
    <property type="protein sequence ID" value="GKV05428.1"/>
    <property type="molecule type" value="Genomic_DNA"/>
</dbReference>
<evidence type="ECO:0000256" key="1">
    <source>
        <dbReference type="ARBA" id="ARBA00010582"/>
    </source>
</evidence>
<comment type="similarity">
    <text evidence="1">Belongs to the GASA family.</text>
</comment>
<protein>
    <submittedName>
        <fullName evidence="4">Uncharacterized protein</fullName>
    </submittedName>
</protein>
<evidence type="ECO:0000313" key="5">
    <source>
        <dbReference type="Proteomes" id="UP001054252"/>
    </source>
</evidence>
<dbReference type="InterPro" id="IPR003854">
    <property type="entry name" value="GASA"/>
</dbReference>
<reference evidence="4 5" key="1">
    <citation type="journal article" date="2021" name="Commun. Biol.">
        <title>The genome of Shorea leprosula (Dipterocarpaceae) highlights the ecological relevance of drought in aseasonal tropical rainforests.</title>
        <authorList>
            <person name="Ng K.K.S."/>
            <person name="Kobayashi M.J."/>
            <person name="Fawcett J.A."/>
            <person name="Hatakeyama M."/>
            <person name="Paape T."/>
            <person name="Ng C.H."/>
            <person name="Ang C.C."/>
            <person name="Tnah L.H."/>
            <person name="Lee C.T."/>
            <person name="Nishiyama T."/>
            <person name="Sese J."/>
            <person name="O'Brien M.J."/>
            <person name="Copetti D."/>
            <person name="Mohd Noor M.I."/>
            <person name="Ong R.C."/>
            <person name="Putra M."/>
            <person name="Sireger I.Z."/>
            <person name="Indrioko S."/>
            <person name="Kosugi Y."/>
            <person name="Izuno A."/>
            <person name="Isagi Y."/>
            <person name="Lee S.L."/>
            <person name="Shimizu K.K."/>
        </authorList>
    </citation>
    <scope>NUCLEOTIDE SEQUENCE [LARGE SCALE GENOMIC DNA]</scope>
    <source>
        <strain evidence="4">214</strain>
    </source>
</reference>
<organism evidence="4 5">
    <name type="scientific">Rubroshorea leprosula</name>
    <dbReference type="NCBI Taxonomy" id="152421"/>
    <lineage>
        <taxon>Eukaryota</taxon>
        <taxon>Viridiplantae</taxon>
        <taxon>Streptophyta</taxon>
        <taxon>Embryophyta</taxon>
        <taxon>Tracheophyta</taxon>
        <taxon>Spermatophyta</taxon>
        <taxon>Magnoliopsida</taxon>
        <taxon>eudicotyledons</taxon>
        <taxon>Gunneridae</taxon>
        <taxon>Pentapetalae</taxon>
        <taxon>rosids</taxon>
        <taxon>malvids</taxon>
        <taxon>Malvales</taxon>
        <taxon>Dipterocarpaceae</taxon>
        <taxon>Rubroshorea</taxon>
    </lineage>
</organism>
<dbReference type="PANTHER" id="PTHR23201">
    <property type="entry name" value="EXTENSIN, PROLINE-RICH PROTEIN"/>
    <property type="match status" value="1"/>
</dbReference>
<sequence>MARLSRLPIAFALLLAFAFAMQTSNAGKEGSLTLQQCPDACSYRCSQTQYRNRCLEFCNYCCVRCLCVPSGFYGNREECPCYNNIKTKEGTNKCP</sequence>
<proteinExistence type="inferred from homology"/>
<feature type="chain" id="PRO_5043573940" evidence="3">
    <location>
        <begin position="27"/>
        <end position="95"/>
    </location>
</feature>
<gene>
    <name evidence="4" type="ORF">SLEP1_g17443</name>
</gene>
<evidence type="ECO:0000256" key="3">
    <source>
        <dbReference type="SAM" id="SignalP"/>
    </source>
</evidence>
<feature type="signal peptide" evidence="3">
    <location>
        <begin position="1"/>
        <end position="26"/>
    </location>
</feature>
<dbReference type="GO" id="GO:0009740">
    <property type="term" value="P:gibberellic acid mediated signaling pathway"/>
    <property type="evidence" value="ECO:0007669"/>
    <property type="project" value="UniProtKB-KW"/>
</dbReference>
<name>A0AAV5J4W0_9ROSI</name>
<keyword evidence="3" id="KW-0732">Signal</keyword>
<dbReference type="AlphaFoldDB" id="A0AAV5J4W0"/>
<keyword evidence="2" id="KW-0939">Gibberellin signaling pathway</keyword>